<protein>
    <recommendedName>
        <fullName evidence="2">Nudix hydrolase domain-containing protein</fullName>
    </recommendedName>
</protein>
<dbReference type="PROSITE" id="PS00893">
    <property type="entry name" value="NUDIX_BOX"/>
    <property type="match status" value="1"/>
</dbReference>
<keyword evidence="4" id="KW-1185">Reference proteome</keyword>
<dbReference type="EMBL" id="BNJF01000001">
    <property type="protein sequence ID" value="GHO43237.1"/>
    <property type="molecule type" value="Genomic_DNA"/>
</dbReference>
<proteinExistence type="predicted"/>
<sequence length="223" mass="25966">MTQEMVEKVTAFITRERQECKELLVFEHALSGVQVPAGTVETGEEFAEAVTREVWEETGYQGQIVRLLGEERQDLPDSQWAVLASAPLRELPKLDAVPVARDEVLGNSVRRGLVVRSEREEGDWLYIVLEDYNLEVEPPRMLRSIGGWIPRVLVSRSIHRTYFEMCLLDETPQRWEHFAEGRYTFHLYWQSLEAHPRLVNGQQQWLERFHEALMSSPIDDGFR</sequence>
<comment type="caution">
    <text evidence="3">The sequence shown here is derived from an EMBL/GenBank/DDBJ whole genome shotgun (WGS) entry which is preliminary data.</text>
</comment>
<evidence type="ECO:0000256" key="1">
    <source>
        <dbReference type="ARBA" id="ARBA00022801"/>
    </source>
</evidence>
<feature type="domain" description="Nudix hydrolase" evidence="2">
    <location>
        <begin position="4"/>
        <end position="149"/>
    </location>
</feature>
<keyword evidence="1" id="KW-0378">Hydrolase</keyword>
<dbReference type="PROSITE" id="PS51462">
    <property type="entry name" value="NUDIX"/>
    <property type="match status" value="1"/>
</dbReference>
<dbReference type="Gene3D" id="3.90.79.10">
    <property type="entry name" value="Nucleoside Triphosphate Pyrophosphohydrolase"/>
    <property type="match status" value="1"/>
</dbReference>
<dbReference type="RefSeq" id="WP_220192720.1">
    <property type="nucleotide sequence ID" value="NZ_BNJF01000001.1"/>
</dbReference>
<organism evidence="3 4">
    <name type="scientific">Ktedonospora formicarum</name>
    <dbReference type="NCBI Taxonomy" id="2778364"/>
    <lineage>
        <taxon>Bacteria</taxon>
        <taxon>Bacillati</taxon>
        <taxon>Chloroflexota</taxon>
        <taxon>Ktedonobacteria</taxon>
        <taxon>Ktedonobacterales</taxon>
        <taxon>Ktedonobacteraceae</taxon>
        <taxon>Ktedonospora</taxon>
    </lineage>
</organism>
<dbReference type="Pfam" id="PF00293">
    <property type="entry name" value="NUDIX"/>
    <property type="match status" value="1"/>
</dbReference>
<evidence type="ECO:0000259" key="2">
    <source>
        <dbReference type="PROSITE" id="PS51462"/>
    </source>
</evidence>
<dbReference type="SUPFAM" id="SSF55811">
    <property type="entry name" value="Nudix"/>
    <property type="match status" value="1"/>
</dbReference>
<gene>
    <name evidence="3" type="ORF">KSX_14000</name>
</gene>
<dbReference type="InterPro" id="IPR020084">
    <property type="entry name" value="NUDIX_hydrolase_CS"/>
</dbReference>
<name>A0A8J3HZ00_9CHLR</name>
<dbReference type="InterPro" id="IPR015797">
    <property type="entry name" value="NUDIX_hydrolase-like_dom_sf"/>
</dbReference>
<reference evidence="3" key="1">
    <citation type="submission" date="2020-10" db="EMBL/GenBank/DDBJ databases">
        <title>Taxonomic study of unclassified bacteria belonging to the class Ktedonobacteria.</title>
        <authorList>
            <person name="Yabe S."/>
            <person name="Wang C.M."/>
            <person name="Zheng Y."/>
            <person name="Sakai Y."/>
            <person name="Cavaletti L."/>
            <person name="Monciardini P."/>
            <person name="Donadio S."/>
        </authorList>
    </citation>
    <scope>NUCLEOTIDE SEQUENCE</scope>
    <source>
        <strain evidence="3">SOSP1-1</strain>
    </source>
</reference>
<dbReference type="InterPro" id="IPR000086">
    <property type="entry name" value="NUDIX_hydrolase_dom"/>
</dbReference>
<dbReference type="AlphaFoldDB" id="A0A8J3HZ00"/>
<accession>A0A8J3HZ00</accession>
<evidence type="ECO:0000313" key="4">
    <source>
        <dbReference type="Proteomes" id="UP000612362"/>
    </source>
</evidence>
<evidence type="ECO:0000313" key="3">
    <source>
        <dbReference type="EMBL" id="GHO43237.1"/>
    </source>
</evidence>
<dbReference type="GO" id="GO:0016787">
    <property type="term" value="F:hydrolase activity"/>
    <property type="evidence" value="ECO:0007669"/>
    <property type="project" value="UniProtKB-KW"/>
</dbReference>
<dbReference type="Proteomes" id="UP000612362">
    <property type="component" value="Unassembled WGS sequence"/>
</dbReference>